<comment type="caution">
    <text evidence="1">The sequence shown here is derived from an EMBL/GenBank/DDBJ whole genome shotgun (WGS) entry which is preliminary data.</text>
</comment>
<sequence>MLSRFLRGITSPRLSRAKLSGHELFDTLTEIPFAQVMSWAEERLASENQGLESRAPIP</sequence>
<dbReference type="EMBL" id="JAEPDI010000004">
    <property type="protein sequence ID" value="MCG7938853.1"/>
    <property type="molecule type" value="Genomic_DNA"/>
</dbReference>
<gene>
    <name evidence="1" type="ORF">JAZ04_08340</name>
</gene>
<name>A0A9E4N044_9GAMM</name>
<organism evidence="1 2">
    <name type="scientific">Candidatus Thiodiazotropha lotti</name>
    <dbReference type="NCBI Taxonomy" id="2792787"/>
    <lineage>
        <taxon>Bacteria</taxon>
        <taxon>Pseudomonadati</taxon>
        <taxon>Pseudomonadota</taxon>
        <taxon>Gammaproteobacteria</taxon>
        <taxon>Chromatiales</taxon>
        <taxon>Sedimenticolaceae</taxon>
        <taxon>Candidatus Thiodiazotropha</taxon>
    </lineage>
</organism>
<evidence type="ECO:0000313" key="2">
    <source>
        <dbReference type="Proteomes" id="UP000886687"/>
    </source>
</evidence>
<dbReference type="Proteomes" id="UP000886687">
    <property type="component" value="Unassembled WGS sequence"/>
</dbReference>
<protein>
    <submittedName>
        <fullName evidence="1">Uncharacterized protein</fullName>
    </submittedName>
</protein>
<proteinExistence type="predicted"/>
<reference evidence="1" key="1">
    <citation type="journal article" date="2021" name="Proc. Natl. Acad. Sci. U.S.A.">
        <title>Global biogeography of chemosynthetic symbionts reveals both localized and globally distributed symbiont groups. .</title>
        <authorList>
            <person name="Osvatic J.T."/>
            <person name="Wilkins L.G.E."/>
            <person name="Leibrecht L."/>
            <person name="Leray M."/>
            <person name="Zauner S."/>
            <person name="Polzin J."/>
            <person name="Camacho Y."/>
            <person name="Gros O."/>
            <person name="van Gils J.A."/>
            <person name="Eisen J.A."/>
            <person name="Petersen J.M."/>
            <person name="Yuen B."/>
        </authorList>
    </citation>
    <scope>NUCLEOTIDE SEQUENCE</scope>
    <source>
        <strain evidence="1">MAGL173</strain>
    </source>
</reference>
<dbReference type="AlphaFoldDB" id="A0A9E4N044"/>
<evidence type="ECO:0000313" key="1">
    <source>
        <dbReference type="EMBL" id="MCG7938853.1"/>
    </source>
</evidence>
<accession>A0A9E4N044</accession>